<sequence>MFSTALALLRTPVHATIFPYPWATTLHASRISMVFHTNLRNTNSRLSWGAHLLGFLLMCWGGSLTSHLLLSLPPPQLYALGPWINYSAVHLLFTVLFHYFPIPDPSIHKHSSLPSRWTSPLPLLVTSPLFHFILGATASAGGGLLGGTFSLWTPNWQFSTPPPLRTGVWGFWSTLDIWAGGVVAVTYGILAGHPAFLPLRTSFAAKPLPVVNAQTTAAAIMVVLFGLRVAAMASKAAKAPVAAKEKVKTQ</sequence>
<gene>
    <name evidence="2" type="ORF">B0H16DRAFT_1709874</name>
</gene>
<accession>A0AAD7KED5</accession>
<dbReference type="Proteomes" id="UP001215598">
    <property type="component" value="Unassembled WGS sequence"/>
</dbReference>
<reference evidence="2" key="1">
    <citation type="submission" date="2023-03" db="EMBL/GenBank/DDBJ databases">
        <title>Massive genome expansion in bonnet fungi (Mycena s.s.) driven by repeated elements and novel gene families across ecological guilds.</title>
        <authorList>
            <consortium name="Lawrence Berkeley National Laboratory"/>
            <person name="Harder C.B."/>
            <person name="Miyauchi S."/>
            <person name="Viragh M."/>
            <person name="Kuo A."/>
            <person name="Thoen E."/>
            <person name="Andreopoulos B."/>
            <person name="Lu D."/>
            <person name="Skrede I."/>
            <person name="Drula E."/>
            <person name="Henrissat B."/>
            <person name="Morin E."/>
            <person name="Kohler A."/>
            <person name="Barry K."/>
            <person name="LaButti K."/>
            <person name="Morin E."/>
            <person name="Salamov A."/>
            <person name="Lipzen A."/>
            <person name="Mereny Z."/>
            <person name="Hegedus B."/>
            <person name="Baldrian P."/>
            <person name="Stursova M."/>
            <person name="Weitz H."/>
            <person name="Taylor A."/>
            <person name="Grigoriev I.V."/>
            <person name="Nagy L.G."/>
            <person name="Martin F."/>
            <person name="Kauserud H."/>
        </authorList>
    </citation>
    <scope>NUCLEOTIDE SEQUENCE</scope>
    <source>
        <strain evidence="2">CBHHK182m</strain>
    </source>
</reference>
<protein>
    <submittedName>
        <fullName evidence="2">Uncharacterized protein</fullName>
    </submittedName>
</protein>
<organism evidence="2 3">
    <name type="scientific">Mycena metata</name>
    <dbReference type="NCBI Taxonomy" id="1033252"/>
    <lineage>
        <taxon>Eukaryota</taxon>
        <taxon>Fungi</taxon>
        <taxon>Dikarya</taxon>
        <taxon>Basidiomycota</taxon>
        <taxon>Agaricomycotina</taxon>
        <taxon>Agaricomycetes</taxon>
        <taxon>Agaricomycetidae</taxon>
        <taxon>Agaricales</taxon>
        <taxon>Marasmiineae</taxon>
        <taxon>Mycenaceae</taxon>
        <taxon>Mycena</taxon>
    </lineage>
</organism>
<name>A0AAD7KED5_9AGAR</name>
<keyword evidence="1" id="KW-0812">Transmembrane</keyword>
<keyword evidence="3" id="KW-1185">Reference proteome</keyword>
<comment type="caution">
    <text evidence="2">The sequence shown here is derived from an EMBL/GenBank/DDBJ whole genome shotgun (WGS) entry which is preliminary data.</text>
</comment>
<evidence type="ECO:0000313" key="2">
    <source>
        <dbReference type="EMBL" id="KAJ7783044.1"/>
    </source>
</evidence>
<feature type="transmembrane region" description="Helical" evidence="1">
    <location>
        <begin position="120"/>
        <end position="147"/>
    </location>
</feature>
<feature type="transmembrane region" description="Helical" evidence="1">
    <location>
        <begin position="77"/>
        <end position="100"/>
    </location>
</feature>
<feature type="transmembrane region" description="Helical" evidence="1">
    <location>
        <begin position="168"/>
        <end position="190"/>
    </location>
</feature>
<dbReference type="EMBL" id="JARKIB010000003">
    <property type="protein sequence ID" value="KAJ7783044.1"/>
    <property type="molecule type" value="Genomic_DNA"/>
</dbReference>
<feature type="transmembrane region" description="Helical" evidence="1">
    <location>
        <begin position="48"/>
        <end position="70"/>
    </location>
</feature>
<keyword evidence="1" id="KW-0472">Membrane</keyword>
<evidence type="ECO:0000256" key="1">
    <source>
        <dbReference type="SAM" id="Phobius"/>
    </source>
</evidence>
<evidence type="ECO:0000313" key="3">
    <source>
        <dbReference type="Proteomes" id="UP001215598"/>
    </source>
</evidence>
<proteinExistence type="predicted"/>
<feature type="transmembrane region" description="Helical" evidence="1">
    <location>
        <begin position="210"/>
        <end position="230"/>
    </location>
</feature>
<dbReference type="AlphaFoldDB" id="A0AAD7KED5"/>
<keyword evidence="1" id="KW-1133">Transmembrane helix</keyword>